<reference evidence="12 13" key="1">
    <citation type="journal article" date="2014" name="Int. J. Syst. Evol. Microbiol.">
        <title>Complete genome sequence of Corynebacterium casei LMG S-19264T (=DSM 44701T), isolated from a smear-ripened cheese.</title>
        <authorList>
            <consortium name="US DOE Joint Genome Institute (JGI-PGF)"/>
            <person name="Walter F."/>
            <person name="Albersmeier A."/>
            <person name="Kalinowski J."/>
            <person name="Ruckert C."/>
        </authorList>
    </citation>
    <scope>NUCLEOTIDE SEQUENCE [LARGE SCALE GENOMIC DNA]</scope>
    <source>
        <strain evidence="12 13">NBRC 112785</strain>
    </source>
</reference>
<dbReference type="GO" id="GO:0005886">
    <property type="term" value="C:plasma membrane"/>
    <property type="evidence" value="ECO:0007669"/>
    <property type="project" value="UniProtKB-SubCell"/>
</dbReference>
<keyword evidence="3 10" id="KW-0813">Transport</keyword>
<dbReference type="Pfam" id="PF04612">
    <property type="entry name" value="T2SSM"/>
    <property type="match status" value="1"/>
</dbReference>
<gene>
    <name evidence="12" type="primary">gspM</name>
    <name evidence="12" type="ORF">GCM10007894_14420</name>
</gene>
<evidence type="ECO:0000313" key="12">
    <source>
        <dbReference type="EMBL" id="GLS83465.1"/>
    </source>
</evidence>
<dbReference type="InterPro" id="IPR007690">
    <property type="entry name" value="T2SS_GspM"/>
</dbReference>
<evidence type="ECO:0000256" key="10">
    <source>
        <dbReference type="PIRNR" id="PIRNR006291"/>
    </source>
</evidence>
<evidence type="ECO:0000256" key="3">
    <source>
        <dbReference type="ARBA" id="ARBA00022448"/>
    </source>
</evidence>
<evidence type="ECO:0000256" key="8">
    <source>
        <dbReference type="ARBA" id="ARBA00022989"/>
    </source>
</evidence>
<evidence type="ECO:0000256" key="4">
    <source>
        <dbReference type="ARBA" id="ARBA00022475"/>
    </source>
</evidence>
<evidence type="ECO:0000256" key="9">
    <source>
        <dbReference type="ARBA" id="ARBA00023136"/>
    </source>
</evidence>
<evidence type="ECO:0000256" key="7">
    <source>
        <dbReference type="ARBA" id="ARBA00022927"/>
    </source>
</evidence>
<name>A0AA37WY90_9GAMM</name>
<dbReference type="Proteomes" id="UP001157439">
    <property type="component" value="Unassembled WGS sequence"/>
</dbReference>
<keyword evidence="13" id="KW-1185">Reference proteome</keyword>
<protein>
    <recommendedName>
        <fullName evidence="10">Type II secretion system protein M</fullName>
        <shortName evidence="10">T2SS protein M</shortName>
    </recommendedName>
    <alternativeName>
        <fullName evidence="10">General secretion pathway protein M</fullName>
    </alternativeName>
</protein>
<evidence type="ECO:0000256" key="6">
    <source>
        <dbReference type="ARBA" id="ARBA00022692"/>
    </source>
</evidence>
<dbReference type="Gene3D" id="3.30.1360.100">
    <property type="entry name" value="General secretion pathway protein M, EpsM"/>
    <property type="match status" value="1"/>
</dbReference>
<dbReference type="AlphaFoldDB" id="A0AA37WY90"/>
<keyword evidence="9 10" id="KW-0472">Membrane</keyword>
<organism evidence="12 13">
    <name type="scientific">Paraferrimonas haliotis</name>
    <dbReference type="NCBI Taxonomy" id="2013866"/>
    <lineage>
        <taxon>Bacteria</taxon>
        <taxon>Pseudomonadati</taxon>
        <taxon>Pseudomonadota</taxon>
        <taxon>Gammaproteobacteria</taxon>
        <taxon>Alteromonadales</taxon>
        <taxon>Ferrimonadaceae</taxon>
        <taxon>Paraferrimonas</taxon>
    </lineage>
</organism>
<sequence length="156" mass="17437">MKEWWNNLDLRERKLAIVAAIFVAIGVLYWGVWQPVANGREAAETRYNSQQRLLEHVQQTANQIASIRASGGNQGTRSGSLQSIASRTAPSYQLSITRFNPSNNKLQLSMDDAPFDNLANWLAVLVNQYGVVIDNVEVTETDIPGVVRIRRLTLAK</sequence>
<comment type="similarity">
    <text evidence="2 10">Belongs to the GSP M family.</text>
</comment>
<evidence type="ECO:0000256" key="1">
    <source>
        <dbReference type="ARBA" id="ARBA00004377"/>
    </source>
</evidence>
<accession>A0AA37WY90</accession>
<dbReference type="SUPFAM" id="SSF103054">
    <property type="entry name" value="General secretion pathway protein M, EpsM"/>
    <property type="match status" value="1"/>
</dbReference>
<keyword evidence="6 11" id="KW-0812">Transmembrane</keyword>
<keyword evidence="7 10" id="KW-0653">Protein transport</keyword>
<dbReference type="EMBL" id="BSPO01000002">
    <property type="protein sequence ID" value="GLS83465.1"/>
    <property type="molecule type" value="Genomic_DNA"/>
</dbReference>
<evidence type="ECO:0000256" key="5">
    <source>
        <dbReference type="ARBA" id="ARBA00022519"/>
    </source>
</evidence>
<evidence type="ECO:0000256" key="11">
    <source>
        <dbReference type="SAM" id="Phobius"/>
    </source>
</evidence>
<keyword evidence="8 11" id="KW-1133">Transmembrane helix</keyword>
<dbReference type="RefSeq" id="WP_095496989.1">
    <property type="nucleotide sequence ID" value="NZ_BSPO01000002.1"/>
</dbReference>
<comment type="caution">
    <text evidence="12">The sequence shown here is derived from an EMBL/GenBank/DDBJ whole genome shotgun (WGS) entry which is preliminary data.</text>
</comment>
<comment type="function">
    <text evidence="10">Inner membrane component of the type II secretion system required for the energy-dependent secretion of extracellular factors such as proteases and toxins from the periplasm.</text>
</comment>
<dbReference type="InterPro" id="IPR023229">
    <property type="entry name" value="T2SS_M_periplasmic_sf"/>
</dbReference>
<evidence type="ECO:0000313" key="13">
    <source>
        <dbReference type="Proteomes" id="UP001157439"/>
    </source>
</evidence>
<evidence type="ECO:0000256" key="2">
    <source>
        <dbReference type="ARBA" id="ARBA00010637"/>
    </source>
</evidence>
<comment type="subcellular location">
    <subcellularLocation>
        <location evidence="1">Cell inner membrane</location>
        <topology evidence="1">Single-pass membrane protein</topology>
    </subcellularLocation>
</comment>
<keyword evidence="4 10" id="KW-1003">Cell membrane</keyword>
<dbReference type="GO" id="GO:0015627">
    <property type="term" value="C:type II protein secretion system complex"/>
    <property type="evidence" value="ECO:0007669"/>
    <property type="project" value="InterPro"/>
</dbReference>
<proteinExistence type="inferred from homology"/>
<feature type="transmembrane region" description="Helical" evidence="11">
    <location>
        <begin position="15"/>
        <end position="33"/>
    </location>
</feature>
<dbReference type="PIRSF" id="PIRSF006291">
    <property type="entry name" value="GspM"/>
    <property type="match status" value="1"/>
</dbReference>
<keyword evidence="5 10" id="KW-0997">Cell inner membrane</keyword>
<dbReference type="GO" id="GO:0015628">
    <property type="term" value="P:protein secretion by the type II secretion system"/>
    <property type="evidence" value="ECO:0007669"/>
    <property type="project" value="InterPro"/>
</dbReference>